<organism evidence="1 2">
    <name type="scientific">Accumulibacter regalis</name>
    <dbReference type="NCBI Taxonomy" id="522306"/>
    <lineage>
        <taxon>Bacteria</taxon>
        <taxon>Pseudomonadati</taxon>
        <taxon>Pseudomonadota</taxon>
        <taxon>Betaproteobacteria</taxon>
        <taxon>Candidatus Accumulibacter</taxon>
    </lineage>
</organism>
<sequence>MRKLSPWWTFDRKSLSAYQCIRRDEQQGRKCLPAGKRRDLPLIHPRGRGYGDMLPDVKHSSPTMFNVRTLTYKLELMDTLAHQLEKADRLAAVTQSVGFALWQLQELEGASAEYFVLLTQAKQGMGLEAGNALVEKAQAKTFGATLRQIAKAGLIPTEIESRFTKLLSERNWLVHRSRLDSRNVIYRAHAMRDLIARLEVIADEALALLKYIGAEITAFTQKHGVSPQYVEEMSKQMLEQWQAADAL</sequence>
<protein>
    <submittedName>
        <fullName evidence="1">Uncharacterized protein</fullName>
    </submittedName>
</protein>
<name>A0A011QMK8_ACCRE</name>
<dbReference type="Proteomes" id="UP000022141">
    <property type="component" value="Unassembled WGS sequence"/>
</dbReference>
<dbReference type="AlphaFoldDB" id="A0A011QMK8"/>
<dbReference type="EMBL" id="JEMY01000005">
    <property type="protein sequence ID" value="EXI90552.1"/>
    <property type="molecule type" value="Genomic_DNA"/>
</dbReference>
<keyword evidence="2" id="KW-1185">Reference proteome</keyword>
<evidence type="ECO:0000313" key="2">
    <source>
        <dbReference type="Proteomes" id="UP000022141"/>
    </source>
</evidence>
<proteinExistence type="predicted"/>
<comment type="caution">
    <text evidence="1">The sequence shown here is derived from an EMBL/GenBank/DDBJ whole genome shotgun (WGS) entry which is preliminary data.</text>
</comment>
<gene>
    <name evidence="1" type="ORF">AW11_00746</name>
</gene>
<evidence type="ECO:0000313" key="1">
    <source>
        <dbReference type="EMBL" id="EXI90552.1"/>
    </source>
</evidence>
<accession>A0A011QMK8</accession>
<reference evidence="1" key="1">
    <citation type="submission" date="2014-02" db="EMBL/GenBank/DDBJ databases">
        <title>Expanding our view of genomic diversity in Candidatus Accumulibacter clades.</title>
        <authorList>
            <person name="Skennerton C.T."/>
            <person name="Barr J.J."/>
            <person name="Slater F.R."/>
            <person name="Bond P.L."/>
            <person name="Tyson G.W."/>
        </authorList>
    </citation>
    <scope>NUCLEOTIDE SEQUENCE [LARGE SCALE GENOMIC DNA]</scope>
</reference>
<dbReference type="PATRIC" id="fig|1454004.3.peg.771"/>